<dbReference type="GO" id="GO:0016757">
    <property type="term" value="F:glycosyltransferase activity"/>
    <property type="evidence" value="ECO:0007669"/>
    <property type="project" value="InterPro"/>
</dbReference>
<evidence type="ECO:0000313" key="5">
    <source>
        <dbReference type="Proteomes" id="UP000228996"/>
    </source>
</evidence>
<dbReference type="PANTHER" id="PTHR46401:SF2">
    <property type="entry name" value="GLYCOSYLTRANSFERASE WBBK-RELATED"/>
    <property type="match status" value="1"/>
</dbReference>
<evidence type="ECO:0000256" key="1">
    <source>
        <dbReference type="ARBA" id="ARBA00022679"/>
    </source>
</evidence>
<feature type="domain" description="Glycosyltransferase subfamily 4-like N-terminal" evidence="3">
    <location>
        <begin position="16"/>
        <end position="180"/>
    </location>
</feature>
<proteinExistence type="predicted"/>
<dbReference type="Pfam" id="PF13439">
    <property type="entry name" value="Glyco_transf_4"/>
    <property type="match status" value="1"/>
</dbReference>
<sequence length="370" mass="41929">MKIGIDISQLAYPGTGVATYTENLVNNLLNIDKENEYVLFYSSLRIENKRLKIENIKHRSNIKNFRFPPIFLELIWNKFHILPIETFTGKLDLFHTSDWLEPPAKCPKVTTIHDLTVLKYPETFVPRGGHDIVANQKRKLDLVKKESKIIIAVSENTKKDIVELLGIPESRIKVIYEAADEIYNPSTPLKVNKIKKKYGIEGKYILAVGTREPRKNLARVIEAHSRLTRSNLVTLVIAGKYGWGSEKSNIKDKKLKILGFVLKEDLALLYSGAECFVYPPLYEGFGLPVLEAMASGCPVVTSNVSSLAEIAGKAAILVNPENVEEIVQGIEKAIKNKEEMTKKGLIRAKEFSWEKTARETLKIYDEVFRK</sequence>
<reference evidence="5" key="1">
    <citation type="submission" date="2017-09" db="EMBL/GenBank/DDBJ databases">
        <title>Depth-based differentiation of microbial function through sediment-hosted aquifers and enrichment of novel symbionts in the deep terrestrial subsurface.</title>
        <authorList>
            <person name="Probst A.J."/>
            <person name="Ladd B."/>
            <person name="Jarett J.K."/>
            <person name="Geller-Mcgrath D.E."/>
            <person name="Sieber C.M.K."/>
            <person name="Emerson J.B."/>
            <person name="Anantharaman K."/>
            <person name="Thomas B.C."/>
            <person name="Malmstrom R."/>
            <person name="Stieglmeier M."/>
            <person name="Klingl A."/>
            <person name="Woyke T."/>
            <person name="Ryan C.M."/>
            <person name="Banfield J.F."/>
        </authorList>
    </citation>
    <scope>NUCLEOTIDE SEQUENCE [LARGE SCALE GENOMIC DNA]</scope>
</reference>
<dbReference type="EMBL" id="PEYO01000022">
    <property type="protein sequence ID" value="PIU03177.1"/>
    <property type="molecule type" value="Genomic_DNA"/>
</dbReference>
<evidence type="ECO:0008006" key="6">
    <source>
        <dbReference type="Google" id="ProtNLM"/>
    </source>
</evidence>
<gene>
    <name evidence="4" type="ORF">COT44_04765</name>
</gene>
<dbReference type="CDD" id="cd03809">
    <property type="entry name" value="GT4_MtfB-like"/>
    <property type="match status" value="1"/>
</dbReference>
<dbReference type="GO" id="GO:0009103">
    <property type="term" value="P:lipopolysaccharide biosynthetic process"/>
    <property type="evidence" value="ECO:0007669"/>
    <property type="project" value="TreeGrafter"/>
</dbReference>
<dbReference type="Proteomes" id="UP000228996">
    <property type="component" value="Unassembled WGS sequence"/>
</dbReference>
<accession>A0A2M6XBZ0</accession>
<comment type="caution">
    <text evidence="4">The sequence shown here is derived from an EMBL/GenBank/DDBJ whole genome shotgun (WGS) entry which is preliminary data.</text>
</comment>
<dbReference type="InterPro" id="IPR028098">
    <property type="entry name" value="Glyco_trans_4-like_N"/>
</dbReference>
<evidence type="ECO:0000313" key="4">
    <source>
        <dbReference type="EMBL" id="PIU03177.1"/>
    </source>
</evidence>
<name>A0A2M6XBZ0_9BACT</name>
<dbReference type="SUPFAM" id="SSF53756">
    <property type="entry name" value="UDP-Glycosyltransferase/glycogen phosphorylase"/>
    <property type="match status" value="1"/>
</dbReference>
<dbReference type="Pfam" id="PF00534">
    <property type="entry name" value="Glycos_transf_1"/>
    <property type="match status" value="1"/>
</dbReference>
<keyword evidence="1" id="KW-0808">Transferase</keyword>
<dbReference type="InterPro" id="IPR001296">
    <property type="entry name" value="Glyco_trans_1"/>
</dbReference>
<dbReference type="AlphaFoldDB" id="A0A2M6XBZ0"/>
<evidence type="ECO:0000259" key="3">
    <source>
        <dbReference type="Pfam" id="PF13439"/>
    </source>
</evidence>
<evidence type="ECO:0000259" key="2">
    <source>
        <dbReference type="Pfam" id="PF00534"/>
    </source>
</evidence>
<organism evidence="4 5">
    <name type="scientific">Candidatus Shapirobacteria bacterium CG08_land_8_20_14_0_20_39_18</name>
    <dbReference type="NCBI Taxonomy" id="1974883"/>
    <lineage>
        <taxon>Bacteria</taxon>
        <taxon>Candidatus Shapironibacteriota</taxon>
    </lineage>
</organism>
<dbReference type="FunFam" id="3.40.50.2000:FF:000119">
    <property type="entry name" value="Glycosyl transferase group 1"/>
    <property type="match status" value="1"/>
</dbReference>
<protein>
    <recommendedName>
        <fullName evidence="6">Glycosyltransferase family 1 protein</fullName>
    </recommendedName>
</protein>
<dbReference type="PANTHER" id="PTHR46401">
    <property type="entry name" value="GLYCOSYLTRANSFERASE WBBK-RELATED"/>
    <property type="match status" value="1"/>
</dbReference>
<dbReference type="Gene3D" id="3.40.50.2000">
    <property type="entry name" value="Glycogen Phosphorylase B"/>
    <property type="match status" value="2"/>
</dbReference>
<feature type="domain" description="Glycosyl transferase family 1" evidence="2">
    <location>
        <begin position="193"/>
        <end position="340"/>
    </location>
</feature>